<evidence type="ECO:0008006" key="4">
    <source>
        <dbReference type="Google" id="ProtNLM"/>
    </source>
</evidence>
<feature type="transmembrane region" description="Helical" evidence="1">
    <location>
        <begin position="242"/>
        <end position="264"/>
    </location>
</feature>
<feature type="transmembrane region" description="Helical" evidence="1">
    <location>
        <begin position="211"/>
        <end position="230"/>
    </location>
</feature>
<proteinExistence type="predicted"/>
<evidence type="ECO:0000256" key="1">
    <source>
        <dbReference type="SAM" id="Phobius"/>
    </source>
</evidence>
<dbReference type="PANTHER" id="PTHR35337:SF1">
    <property type="entry name" value="SLR1478 PROTEIN"/>
    <property type="match status" value="1"/>
</dbReference>
<name>A0A2A2SDU4_9SPHN</name>
<dbReference type="Proteomes" id="UP000218151">
    <property type="component" value="Unassembled WGS sequence"/>
</dbReference>
<evidence type="ECO:0000313" key="3">
    <source>
        <dbReference type="Proteomes" id="UP000218151"/>
    </source>
</evidence>
<feature type="transmembrane region" description="Helical" evidence="1">
    <location>
        <begin position="86"/>
        <end position="103"/>
    </location>
</feature>
<dbReference type="Pfam" id="PF01944">
    <property type="entry name" value="SpoIIM"/>
    <property type="match status" value="1"/>
</dbReference>
<dbReference type="InterPro" id="IPR002798">
    <property type="entry name" value="SpoIIM-like"/>
</dbReference>
<feature type="transmembrane region" description="Helical" evidence="1">
    <location>
        <begin position="157"/>
        <end position="178"/>
    </location>
</feature>
<keyword evidence="1" id="KW-0812">Transmembrane</keyword>
<keyword evidence="3" id="KW-1185">Reference proteome</keyword>
<evidence type="ECO:0000313" key="2">
    <source>
        <dbReference type="EMBL" id="PAX07408.1"/>
    </source>
</evidence>
<feature type="transmembrane region" description="Helical" evidence="1">
    <location>
        <begin position="185"/>
        <end position="205"/>
    </location>
</feature>
<accession>A0A2A2SDU4</accession>
<organism evidence="2 3">
    <name type="scientific">Sphingomonas lenta</name>
    <dbReference type="NCBI Taxonomy" id="1141887"/>
    <lineage>
        <taxon>Bacteria</taxon>
        <taxon>Pseudomonadati</taxon>
        <taxon>Pseudomonadota</taxon>
        <taxon>Alphaproteobacteria</taxon>
        <taxon>Sphingomonadales</taxon>
        <taxon>Sphingomonadaceae</taxon>
        <taxon>Sphingomonas</taxon>
    </lineage>
</organism>
<feature type="transmembrane region" description="Helical" evidence="1">
    <location>
        <begin position="276"/>
        <end position="295"/>
    </location>
</feature>
<dbReference type="AlphaFoldDB" id="A0A2A2SDU4"/>
<keyword evidence="1" id="KW-0472">Membrane</keyword>
<protein>
    <recommendedName>
        <fullName evidence="4">Stage II sporulation protein M</fullName>
    </recommendedName>
</protein>
<gene>
    <name evidence="2" type="ORF">CKY28_13400</name>
</gene>
<dbReference type="PANTHER" id="PTHR35337">
    <property type="entry name" value="SLR1478 PROTEIN"/>
    <property type="match status" value="1"/>
</dbReference>
<sequence length="302" mass="32719">MERRSIRALGDDDLLALPLLYRTTLSSLSVARETSLDRALVAYLEQLCTRAYFQLYGVPSSAWTQIKAFFAREWPRAVQALWRETLAAFVLTAVAAVAAYLLIRDDPTWFYAVIDEGLANGRDPSASAAKLRESLYGKQDDMLATFAAYLFTHNSQVAIFAFALGFAFAVPTAMLLVYTGLMLGAFFAVFVPHGLGAGLAAWLAIHGTTEIFAILIAGAAGFRIGTAIAFPGRLSRMDAAVAAGRLAATAMLGVVLMLLVAGLLEGIGRQTVRTDEFRALIGAAMLMGWLAYFYLPRRRDAA</sequence>
<dbReference type="OrthoDB" id="7699993at2"/>
<dbReference type="EMBL" id="NSLI01000004">
    <property type="protein sequence ID" value="PAX07408.1"/>
    <property type="molecule type" value="Genomic_DNA"/>
</dbReference>
<keyword evidence="1" id="KW-1133">Transmembrane helix</keyword>
<reference evidence="3" key="1">
    <citation type="submission" date="2017-09" db="EMBL/GenBank/DDBJ databases">
        <authorList>
            <person name="Feng G."/>
            <person name="Zhu H."/>
        </authorList>
    </citation>
    <scope>NUCLEOTIDE SEQUENCE [LARGE SCALE GENOMIC DNA]</scope>
    <source>
        <strain evidence="3">1PNM-20</strain>
    </source>
</reference>
<comment type="caution">
    <text evidence="2">The sequence shown here is derived from an EMBL/GenBank/DDBJ whole genome shotgun (WGS) entry which is preliminary data.</text>
</comment>